<dbReference type="Gene3D" id="2.40.10.10">
    <property type="entry name" value="Trypsin-like serine proteases"/>
    <property type="match status" value="1"/>
</dbReference>
<gene>
    <name evidence="6" type="ORF">TPSB3V08_LOCUS11551</name>
</gene>
<dbReference type="AlphaFoldDB" id="A0A7R9HF68"/>
<dbReference type="EMBL" id="OD012786">
    <property type="protein sequence ID" value="CAD7417140.1"/>
    <property type="molecule type" value="Genomic_DNA"/>
</dbReference>
<evidence type="ECO:0000256" key="1">
    <source>
        <dbReference type="ARBA" id="ARBA00022670"/>
    </source>
</evidence>
<dbReference type="InterPro" id="IPR009003">
    <property type="entry name" value="Peptidase_S1_PA"/>
</dbReference>
<dbReference type="InterPro" id="IPR018114">
    <property type="entry name" value="TRYPSIN_HIS"/>
</dbReference>
<feature type="domain" description="Peptidase S1" evidence="5">
    <location>
        <begin position="155"/>
        <end position="199"/>
    </location>
</feature>
<dbReference type="InterPro" id="IPR043504">
    <property type="entry name" value="Peptidase_S1_PA_chymotrypsin"/>
</dbReference>
<evidence type="ECO:0000259" key="5">
    <source>
        <dbReference type="Pfam" id="PF00089"/>
    </source>
</evidence>
<keyword evidence="4" id="KW-1015">Disulfide bond</keyword>
<dbReference type="SUPFAM" id="SSF50494">
    <property type="entry name" value="Trypsin-like serine proteases"/>
    <property type="match status" value="1"/>
</dbReference>
<sequence length="223" mass="24431">MFVKIIILVTCVHYFTLVTVSTSYIDYFEARLDCSPSNDGSTENKNIRSGSIRRCSELFGNVRSFSELFGNVRSCSELFEAVRSFSELFEAVRSCSEMFEVFRSCSELFGNVRSCSELFEAVHRNNTANLSIHVIPEGVTSQSDASAGIDIKPRIIGGQTASTDQFPYQVSIRINGAHVCGGTIFSKRFVITAGHCVDKRGSGRKVGLPGRKSTVALAVLSLV</sequence>
<evidence type="ECO:0000256" key="2">
    <source>
        <dbReference type="ARBA" id="ARBA00022801"/>
    </source>
</evidence>
<dbReference type="PROSITE" id="PS00134">
    <property type="entry name" value="TRYPSIN_HIS"/>
    <property type="match status" value="1"/>
</dbReference>
<protein>
    <recommendedName>
        <fullName evidence="5">Peptidase S1 domain-containing protein</fullName>
    </recommendedName>
</protein>
<keyword evidence="2" id="KW-0378">Hydrolase</keyword>
<dbReference type="GO" id="GO:0006508">
    <property type="term" value="P:proteolysis"/>
    <property type="evidence" value="ECO:0007669"/>
    <property type="project" value="UniProtKB-KW"/>
</dbReference>
<dbReference type="PANTHER" id="PTHR24276:SF91">
    <property type="entry name" value="AT26814P-RELATED"/>
    <property type="match status" value="1"/>
</dbReference>
<evidence type="ECO:0000256" key="4">
    <source>
        <dbReference type="ARBA" id="ARBA00023157"/>
    </source>
</evidence>
<keyword evidence="1" id="KW-0645">Protease</keyword>
<reference evidence="6" key="1">
    <citation type="submission" date="2020-11" db="EMBL/GenBank/DDBJ databases">
        <authorList>
            <person name="Tran Van P."/>
        </authorList>
    </citation>
    <scope>NUCLEOTIDE SEQUENCE</scope>
</reference>
<evidence type="ECO:0000313" key="6">
    <source>
        <dbReference type="EMBL" id="CAD7417140.1"/>
    </source>
</evidence>
<keyword evidence="3" id="KW-0720">Serine protease</keyword>
<evidence type="ECO:0000256" key="3">
    <source>
        <dbReference type="ARBA" id="ARBA00022825"/>
    </source>
</evidence>
<dbReference type="Pfam" id="PF00089">
    <property type="entry name" value="Trypsin"/>
    <property type="match status" value="1"/>
</dbReference>
<organism evidence="6">
    <name type="scientific">Timema poppense</name>
    <name type="common">Walking stick</name>
    <dbReference type="NCBI Taxonomy" id="170557"/>
    <lineage>
        <taxon>Eukaryota</taxon>
        <taxon>Metazoa</taxon>
        <taxon>Ecdysozoa</taxon>
        <taxon>Arthropoda</taxon>
        <taxon>Hexapoda</taxon>
        <taxon>Insecta</taxon>
        <taxon>Pterygota</taxon>
        <taxon>Neoptera</taxon>
        <taxon>Polyneoptera</taxon>
        <taxon>Phasmatodea</taxon>
        <taxon>Timematodea</taxon>
        <taxon>Timematoidea</taxon>
        <taxon>Timematidae</taxon>
        <taxon>Timema</taxon>
    </lineage>
</organism>
<dbReference type="PANTHER" id="PTHR24276">
    <property type="entry name" value="POLYSERASE-RELATED"/>
    <property type="match status" value="1"/>
</dbReference>
<accession>A0A7R9HF68</accession>
<dbReference type="GO" id="GO:0004252">
    <property type="term" value="F:serine-type endopeptidase activity"/>
    <property type="evidence" value="ECO:0007669"/>
    <property type="project" value="InterPro"/>
</dbReference>
<dbReference type="InterPro" id="IPR050430">
    <property type="entry name" value="Peptidase_S1"/>
</dbReference>
<dbReference type="InterPro" id="IPR001254">
    <property type="entry name" value="Trypsin_dom"/>
</dbReference>
<proteinExistence type="predicted"/>
<name>A0A7R9HF68_TIMPO</name>